<dbReference type="CDD" id="cd00838">
    <property type="entry name" value="MPP_superfamily"/>
    <property type="match status" value="1"/>
</dbReference>
<dbReference type="PROSITE" id="PS50914">
    <property type="entry name" value="BON"/>
    <property type="match status" value="1"/>
</dbReference>
<keyword evidence="2" id="KW-0378">Hydrolase</keyword>
<sequence>MTEDHYLREKIRQTLATDPQVGILNVRVQIEGKRIILYGEVSSPEKGEYARTVVQRQLPDFEVISELTPPIPPEGPPEGPYVRIAAAGDLHYDARSRGKLRSHFQKLEGEADLLLLAGDLTDTGTSEETAVLIEDLKGLRIPIVAVLGNHDYHCNQVKEVRRMLGEGGVTVLEGDSTVVHCRELSIGIAGTKGFAGGFEGACGTVFGEPEMKAFIAHTERVSHQLKETLFSLETDLKIALLHYAPIRETLAGERAEVFPFLGSYLLGKAIDEAGADLVVHGHAHHGRERGMTRGGIPVRNAAIPMLKKANLFYSLSPRAKKTHS</sequence>
<dbReference type="InterPro" id="IPR007055">
    <property type="entry name" value="BON_dom"/>
</dbReference>
<dbReference type="Pfam" id="PF00149">
    <property type="entry name" value="Metallophos"/>
    <property type="match status" value="1"/>
</dbReference>
<accession>A0A7X6DRC4</accession>
<dbReference type="EMBL" id="VTOW01000002">
    <property type="protein sequence ID" value="NKE71940.1"/>
    <property type="molecule type" value="Genomic_DNA"/>
</dbReference>
<dbReference type="Proteomes" id="UP000534783">
    <property type="component" value="Unassembled WGS sequence"/>
</dbReference>
<proteinExistence type="predicted"/>
<evidence type="ECO:0000313" key="4">
    <source>
        <dbReference type="EMBL" id="NKE71940.1"/>
    </source>
</evidence>
<dbReference type="PANTHER" id="PTHR31302">
    <property type="entry name" value="TRANSMEMBRANE PROTEIN WITH METALLOPHOSPHOESTERASE DOMAIN-RELATED"/>
    <property type="match status" value="1"/>
</dbReference>
<gene>
    <name evidence="4" type="ORF">MNODULE_14420</name>
</gene>
<organism evidence="4 5">
    <name type="scientific">Candidatus Manganitrophus noduliformans</name>
    <dbReference type="NCBI Taxonomy" id="2606439"/>
    <lineage>
        <taxon>Bacteria</taxon>
        <taxon>Pseudomonadati</taxon>
        <taxon>Nitrospirota</taxon>
        <taxon>Nitrospiria</taxon>
        <taxon>Candidatus Troglogloeales</taxon>
        <taxon>Candidatus Manganitrophaceae</taxon>
        <taxon>Candidatus Manganitrophus</taxon>
    </lineage>
</organism>
<keyword evidence="5" id="KW-1185">Reference proteome</keyword>
<dbReference type="InterPro" id="IPR051158">
    <property type="entry name" value="Metallophosphoesterase_sf"/>
</dbReference>
<dbReference type="GO" id="GO:0008758">
    <property type="term" value="F:UDP-2,3-diacylglucosamine hydrolase activity"/>
    <property type="evidence" value="ECO:0007669"/>
    <property type="project" value="TreeGrafter"/>
</dbReference>
<comment type="caution">
    <text evidence="4">The sequence shown here is derived from an EMBL/GenBank/DDBJ whole genome shotgun (WGS) entry which is preliminary data.</text>
</comment>
<dbReference type="GO" id="GO:0046872">
    <property type="term" value="F:metal ion binding"/>
    <property type="evidence" value="ECO:0007669"/>
    <property type="project" value="UniProtKB-KW"/>
</dbReference>
<evidence type="ECO:0000259" key="3">
    <source>
        <dbReference type="PROSITE" id="PS50914"/>
    </source>
</evidence>
<dbReference type="SUPFAM" id="SSF56300">
    <property type="entry name" value="Metallo-dependent phosphatases"/>
    <property type="match status" value="1"/>
</dbReference>
<protein>
    <submittedName>
        <fullName evidence="4">Metallophosphoesterase</fullName>
    </submittedName>
</protein>
<evidence type="ECO:0000313" key="5">
    <source>
        <dbReference type="Proteomes" id="UP000534783"/>
    </source>
</evidence>
<name>A0A7X6DRC4_9BACT</name>
<dbReference type="InterPro" id="IPR029052">
    <property type="entry name" value="Metallo-depent_PP-like"/>
</dbReference>
<dbReference type="PANTHER" id="PTHR31302:SF31">
    <property type="entry name" value="PHOSPHODIESTERASE YAEI"/>
    <property type="match status" value="1"/>
</dbReference>
<evidence type="ECO:0000256" key="2">
    <source>
        <dbReference type="ARBA" id="ARBA00022801"/>
    </source>
</evidence>
<keyword evidence="1" id="KW-0479">Metal-binding</keyword>
<dbReference type="GO" id="GO:0009245">
    <property type="term" value="P:lipid A biosynthetic process"/>
    <property type="evidence" value="ECO:0007669"/>
    <property type="project" value="TreeGrafter"/>
</dbReference>
<dbReference type="Pfam" id="PF04972">
    <property type="entry name" value="BON"/>
    <property type="match status" value="1"/>
</dbReference>
<feature type="domain" description="BON" evidence="3">
    <location>
        <begin position="3"/>
        <end position="72"/>
    </location>
</feature>
<dbReference type="GO" id="GO:0016020">
    <property type="term" value="C:membrane"/>
    <property type="evidence" value="ECO:0007669"/>
    <property type="project" value="GOC"/>
</dbReference>
<evidence type="ECO:0000256" key="1">
    <source>
        <dbReference type="ARBA" id="ARBA00022723"/>
    </source>
</evidence>
<dbReference type="Gene3D" id="3.60.21.10">
    <property type="match status" value="1"/>
</dbReference>
<reference evidence="4 5" key="1">
    <citation type="journal article" date="2020" name="Nature">
        <title>Bacterial chemolithoautotrophy via manganese oxidation.</title>
        <authorList>
            <person name="Yu H."/>
            <person name="Leadbetter J.R."/>
        </authorList>
    </citation>
    <scope>NUCLEOTIDE SEQUENCE [LARGE SCALE GENOMIC DNA]</scope>
    <source>
        <strain evidence="4 5">Mn-1</strain>
    </source>
</reference>
<dbReference type="AlphaFoldDB" id="A0A7X6DRC4"/>
<dbReference type="InterPro" id="IPR004843">
    <property type="entry name" value="Calcineurin-like_PHP"/>
</dbReference>